<organism evidence="2 3">
    <name type="scientific">candidate division Kazan bacterium</name>
    <dbReference type="NCBI Taxonomy" id="2202143"/>
    <lineage>
        <taxon>Bacteria</taxon>
        <taxon>Bacteria division Kazan-3B-28</taxon>
    </lineage>
</organism>
<dbReference type="EMBL" id="QMNG01000004">
    <property type="protein sequence ID" value="RLC37443.1"/>
    <property type="molecule type" value="Genomic_DNA"/>
</dbReference>
<keyword evidence="1" id="KW-0472">Membrane</keyword>
<reference evidence="2 3" key="1">
    <citation type="submission" date="2018-06" db="EMBL/GenBank/DDBJ databases">
        <title>Extensive metabolic versatility and redundancy in microbially diverse, dynamic hydrothermal sediments.</title>
        <authorList>
            <person name="Dombrowski N."/>
            <person name="Teske A."/>
            <person name="Baker B.J."/>
        </authorList>
    </citation>
    <scope>NUCLEOTIDE SEQUENCE [LARGE SCALE GENOMIC DNA]</scope>
    <source>
        <strain evidence="2">B79_G16</strain>
    </source>
</reference>
<sequence>MRFLIFIIGVFGGILLIIYHKKLADLIGYKIGWAEKFLGGGGTYLAYVLFGVLAILIGLLVGFGNIDLIWFGT</sequence>
<proteinExistence type="predicted"/>
<name>A0A420ZD25_UNCK3</name>
<feature type="transmembrane region" description="Helical" evidence="1">
    <location>
        <begin position="6"/>
        <end position="23"/>
    </location>
</feature>
<feature type="transmembrane region" description="Helical" evidence="1">
    <location>
        <begin position="44"/>
        <end position="71"/>
    </location>
</feature>
<evidence type="ECO:0000313" key="2">
    <source>
        <dbReference type="EMBL" id="RLC37443.1"/>
    </source>
</evidence>
<dbReference type="AlphaFoldDB" id="A0A420ZD25"/>
<evidence type="ECO:0000256" key="1">
    <source>
        <dbReference type="SAM" id="Phobius"/>
    </source>
</evidence>
<accession>A0A420ZD25</accession>
<evidence type="ECO:0000313" key="3">
    <source>
        <dbReference type="Proteomes" id="UP000281261"/>
    </source>
</evidence>
<keyword evidence="1" id="KW-0812">Transmembrane</keyword>
<gene>
    <name evidence="2" type="ORF">DRH29_01800</name>
</gene>
<keyword evidence="1" id="KW-1133">Transmembrane helix</keyword>
<evidence type="ECO:0008006" key="4">
    <source>
        <dbReference type="Google" id="ProtNLM"/>
    </source>
</evidence>
<protein>
    <recommendedName>
        <fullName evidence="4">DUF3784 domain-containing protein</fullName>
    </recommendedName>
</protein>
<dbReference type="Proteomes" id="UP000281261">
    <property type="component" value="Unassembled WGS sequence"/>
</dbReference>
<comment type="caution">
    <text evidence="2">The sequence shown here is derived from an EMBL/GenBank/DDBJ whole genome shotgun (WGS) entry which is preliminary data.</text>
</comment>